<evidence type="ECO:0000313" key="1">
    <source>
        <dbReference type="EMBL" id="QHS98233.1"/>
    </source>
</evidence>
<proteinExistence type="predicted"/>
<dbReference type="AlphaFoldDB" id="A0A6C0C3Y0"/>
<protein>
    <submittedName>
        <fullName evidence="1">Uncharacterized protein</fullName>
    </submittedName>
</protein>
<name>A0A6C0C3Y0_9ZZZZ</name>
<sequence>MDKLPSECIQNIYEYDNTYRIIFNDVLFQINNYSKWYTLRKNTYIESFPLNYHNLSNLNIEHIPDYNSHSYYSAFSNFYFKKCVLPRHM</sequence>
<reference evidence="1" key="1">
    <citation type="journal article" date="2020" name="Nature">
        <title>Giant virus diversity and host interactions through global metagenomics.</title>
        <authorList>
            <person name="Schulz F."/>
            <person name="Roux S."/>
            <person name="Paez-Espino D."/>
            <person name="Jungbluth S."/>
            <person name="Walsh D.A."/>
            <person name="Denef V.J."/>
            <person name="McMahon K.D."/>
            <person name="Konstantinidis K.T."/>
            <person name="Eloe-Fadrosh E.A."/>
            <person name="Kyrpides N.C."/>
            <person name="Woyke T."/>
        </authorList>
    </citation>
    <scope>NUCLEOTIDE SEQUENCE</scope>
    <source>
        <strain evidence="1">GVMAG-M-3300020182-84</strain>
    </source>
</reference>
<accession>A0A6C0C3Y0</accession>
<organism evidence="1">
    <name type="scientific">viral metagenome</name>
    <dbReference type="NCBI Taxonomy" id="1070528"/>
    <lineage>
        <taxon>unclassified sequences</taxon>
        <taxon>metagenomes</taxon>
        <taxon>organismal metagenomes</taxon>
    </lineage>
</organism>
<dbReference type="EMBL" id="MN739312">
    <property type="protein sequence ID" value="QHS98233.1"/>
    <property type="molecule type" value="Genomic_DNA"/>
</dbReference>